<keyword evidence="2" id="KW-1185">Reference proteome</keyword>
<dbReference type="Proteomes" id="UP001555826">
    <property type="component" value="Unassembled WGS sequence"/>
</dbReference>
<dbReference type="EMBL" id="JBFNQN010000014">
    <property type="protein sequence ID" value="MEW9266835.1"/>
    <property type="molecule type" value="Genomic_DNA"/>
</dbReference>
<sequence length="109" mass="12113">MATDREGLLARYRELVEHDLPDAAARDRWTLRANHCFGRVLLDAAVGGCWYDVLDRRAGAAYRQLDDDRLAAAVALGERVLAEGDGLLRDLDAQSLRWRGKAPKGPRPS</sequence>
<organism evidence="1 2">
    <name type="scientific">Kineococcus endophyticus</name>
    <dbReference type="NCBI Taxonomy" id="1181883"/>
    <lineage>
        <taxon>Bacteria</taxon>
        <taxon>Bacillati</taxon>
        <taxon>Actinomycetota</taxon>
        <taxon>Actinomycetes</taxon>
        <taxon>Kineosporiales</taxon>
        <taxon>Kineosporiaceae</taxon>
        <taxon>Kineococcus</taxon>
    </lineage>
</organism>
<reference evidence="1 2" key="1">
    <citation type="submission" date="2024-07" db="EMBL/GenBank/DDBJ databases">
        <authorList>
            <person name="Thanompreechachai J."/>
            <person name="Duangmal K."/>
        </authorList>
    </citation>
    <scope>NUCLEOTIDE SEQUENCE [LARGE SCALE GENOMIC DNA]</scope>
    <source>
        <strain evidence="1 2">KCTC 19886</strain>
    </source>
</reference>
<comment type="caution">
    <text evidence="1">The sequence shown here is derived from an EMBL/GenBank/DDBJ whole genome shotgun (WGS) entry which is preliminary data.</text>
</comment>
<accession>A0ABV3PB48</accession>
<proteinExistence type="predicted"/>
<protein>
    <submittedName>
        <fullName evidence="1">Uncharacterized protein</fullName>
    </submittedName>
</protein>
<gene>
    <name evidence="1" type="ORF">AB1207_18960</name>
</gene>
<name>A0ABV3PB48_9ACTN</name>
<evidence type="ECO:0000313" key="1">
    <source>
        <dbReference type="EMBL" id="MEW9266835.1"/>
    </source>
</evidence>
<evidence type="ECO:0000313" key="2">
    <source>
        <dbReference type="Proteomes" id="UP001555826"/>
    </source>
</evidence>
<dbReference type="RefSeq" id="WP_367639974.1">
    <property type="nucleotide sequence ID" value="NZ_JBFNQN010000014.1"/>
</dbReference>